<name>A0A392U9S4_9FABA</name>
<accession>A0A392U9S4</accession>
<comment type="caution">
    <text evidence="1">The sequence shown here is derived from an EMBL/GenBank/DDBJ whole genome shotgun (WGS) entry which is preliminary data.</text>
</comment>
<dbReference type="AlphaFoldDB" id="A0A392U9S4"/>
<evidence type="ECO:0000313" key="2">
    <source>
        <dbReference type="Proteomes" id="UP000265520"/>
    </source>
</evidence>
<organism evidence="1 2">
    <name type="scientific">Trifolium medium</name>
    <dbReference type="NCBI Taxonomy" id="97028"/>
    <lineage>
        <taxon>Eukaryota</taxon>
        <taxon>Viridiplantae</taxon>
        <taxon>Streptophyta</taxon>
        <taxon>Embryophyta</taxon>
        <taxon>Tracheophyta</taxon>
        <taxon>Spermatophyta</taxon>
        <taxon>Magnoliopsida</taxon>
        <taxon>eudicotyledons</taxon>
        <taxon>Gunneridae</taxon>
        <taxon>Pentapetalae</taxon>
        <taxon>rosids</taxon>
        <taxon>fabids</taxon>
        <taxon>Fabales</taxon>
        <taxon>Fabaceae</taxon>
        <taxon>Papilionoideae</taxon>
        <taxon>50 kb inversion clade</taxon>
        <taxon>NPAAA clade</taxon>
        <taxon>Hologalegina</taxon>
        <taxon>IRL clade</taxon>
        <taxon>Trifolieae</taxon>
        <taxon>Trifolium</taxon>
    </lineage>
</organism>
<sequence>MRRGIGPRTRRIPLRQLQPGVPAADFVPPPAFGHEQLFDGQTRMLVPEADAAIMEDLGPEALRNK</sequence>
<dbReference type="EMBL" id="LXQA010772225">
    <property type="protein sequence ID" value="MCI70263.1"/>
    <property type="molecule type" value="Genomic_DNA"/>
</dbReference>
<reference evidence="1 2" key="1">
    <citation type="journal article" date="2018" name="Front. Plant Sci.">
        <title>Red Clover (Trifolium pratense) and Zigzag Clover (T. medium) - A Picture of Genomic Similarities and Differences.</title>
        <authorList>
            <person name="Dluhosova J."/>
            <person name="Istvanek J."/>
            <person name="Nedelnik J."/>
            <person name="Repkova J."/>
        </authorList>
    </citation>
    <scope>NUCLEOTIDE SEQUENCE [LARGE SCALE GENOMIC DNA]</scope>
    <source>
        <strain evidence="2">cv. 10/8</strain>
        <tissue evidence="1">Leaf</tissue>
    </source>
</reference>
<dbReference type="Proteomes" id="UP000265520">
    <property type="component" value="Unassembled WGS sequence"/>
</dbReference>
<protein>
    <submittedName>
        <fullName evidence="1">Uncharacterized protein</fullName>
    </submittedName>
</protein>
<proteinExistence type="predicted"/>
<evidence type="ECO:0000313" key="1">
    <source>
        <dbReference type="EMBL" id="MCI70263.1"/>
    </source>
</evidence>
<keyword evidence="2" id="KW-1185">Reference proteome</keyword>
<feature type="non-terminal residue" evidence="1">
    <location>
        <position position="65"/>
    </location>
</feature>